<dbReference type="EMBL" id="BX284602">
    <property type="protein sequence ID" value="CCD73664.2"/>
    <property type="molecule type" value="Genomic_DNA"/>
</dbReference>
<dbReference type="GeneID" id="173704"/>
<keyword evidence="4" id="KW-1185">Reference proteome</keyword>
<keyword evidence="6" id="KW-1267">Proteomics identification</keyword>
<organism evidence="3 4">
    <name type="scientific">Caenorhabditis elegans</name>
    <dbReference type="NCBI Taxonomy" id="6239"/>
    <lineage>
        <taxon>Eukaryota</taxon>
        <taxon>Metazoa</taxon>
        <taxon>Ecdysozoa</taxon>
        <taxon>Nematoda</taxon>
        <taxon>Chromadorea</taxon>
        <taxon>Rhabditida</taxon>
        <taxon>Rhabditina</taxon>
        <taxon>Rhabditomorpha</taxon>
        <taxon>Rhabditoidea</taxon>
        <taxon>Rhabditidae</taxon>
        <taxon>Peloderinae</taxon>
        <taxon>Caenorhabditis</taxon>
    </lineage>
</organism>
<keyword evidence="1" id="KW-0732">Signal</keyword>
<reference evidence="3 4" key="1">
    <citation type="journal article" date="1998" name="Science">
        <title>Genome sequence of the nematode C. elegans: a platform for investigating biology.</title>
        <authorList>
            <consortium name="The C. elegans sequencing consortium"/>
            <person name="Sulson J.E."/>
            <person name="Waterston R."/>
        </authorList>
    </citation>
    <scope>NUCLEOTIDE SEQUENCE [LARGE SCALE GENOMIC DNA]</scope>
    <source>
        <strain evidence="3 4">Bristol N2</strain>
    </source>
</reference>
<evidence type="ECO:0000313" key="5">
    <source>
        <dbReference type="WormBase" id="W10G11.3"/>
    </source>
</evidence>
<dbReference type="Proteomes" id="UP000001940">
    <property type="component" value="Chromosome II"/>
</dbReference>
<dbReference type="PANTHER" id="PTHR21453">
    <property type="entry name" value="DUF19 DOMAIN-CONTAINING PROTEIN-RELATED-RELATED"/>
    <property type="match status" value="1"/>
</dbReference>
<feature type="domain" description="T20D4.11-like" evidence="2">
    <location>
        <begin position="24"/>
        <end position="183"/>
    </location>
</feature>
<dbReference type="InterPro" id="IPR016638">
    <property type="entry name" value="UPF0376"/>
</dbReference>
<dbReference type="AGR" id="WB:WBGene00021136"/>
<dbReference type="InterPro" id="IPR002542">
    <property type="entry name" value="T20D4.11-like_dom"/>
</dbReference>
<dbReference type="PIRSF" id="PIRSF015697">
    <property type="entry name" value="UCP015697"/>
    <property type="match status" value="1"/>
</dbReference>
<dbReference type="KEGG" id="cel:CELE_W10G11.3"/>
<dbReference type="Pfam" id="PF01579">
    <property type="entry name" value="DUF19"/>
    <property type="match status" value="1"/>
</dbReference>
<sequence>MCRKLTVFMAILIFVTATCEALDCTNPEVPETTKCLEIFKELGENIIRLDISNKTGPTKVIEICINFNRCRQTLDCQPDKVFAIVVNTGLMFCEYAQFFLDTFVPCQVKIDAKASECSKNWDPYPSEISDKEKMAKIHKEACDNLFGKDNCLEKEITETCGVEMWKGFRKNTLAMKTFMGTCKFGEEITIPK</sequence>
<dbReference type="PANTHER" id="PTHR21453:SF14">
    <property type="entry name" value="DUF19 DOMAIN-CONTAINING PROTEIN"/>
    <property type="match status" value="1"/>
</dbReference>
<feature type="signal peptide" evidence="1">
    <location>
        <begin position="1"/>
        <end position="21"/>
    </location>
</feature>
<dbReference type="WormBase" id="W10G11.3">
    <property type="protein sequence ID" value="CE54386"/>
    <property type="gene ID" value="WBGene00021136"/>
</dbReference>
<evidence type="ECO:0000313" key="3">
    <source>
        <dbReference type="EMBL" id="CCD73664.2"/>
    </source>
</evidence>
<dbReference type="AlphaFoldDB" id="A0A8S5IA68"/>
<proteinExistence type="evidence at protein level"/>
<dbReference type="OrthoDB" id="5899294at2759"/>
<dbReference type="CTD" id="173704"/>
<accession>A0A8S5IA68</accession>
<evidence type="ECO:0007829" key="6">
    <source>
        <dbReference type="PeptideAtlas" id="A0A8S5IA68"/>
    </source>
</evidence>
<protein>
    <submittedName>
        <fullName evidence="3">T20D4.11-like domain-containing protein</fullName>
    </submittedName>
</protein>
<gene>
    <name evidence="3" type="ORF">CELE_W10G11.3</name>
    <name evidence="3 5" type="ORF">W10G11.3</name>
</gene>
<evidence type="ECO:0000259" key="2">
    <source>
        <dbReference type="Pfam" id="PF01579"/>
    </source>
</evidence>
<evidence type="ECO:0000313" key="4">
    <source>
        <dbReference type="Proteomes" id="UP000001940"/>
    </source>
</evidence>
<feature type="chain" id="PRO_5035859804" evidence="1">
    <location>
        <begin position="22"/>
        <end position="192"/>
    </location>
</feature>
<name>A0A8S5IA68_CAEEL</name>
<evidence type="ECO:0000256" key="1">
    <source>
        <dbReference type="SAM" id="SignalP"/>
    </source>
</evidence>